<dbReference type="PANTHER" id="PTHR40661:SF1">
    <property type="entry name" value="HTH CRO_C1-TYPE DOMAIN-CONTAINING PROTEIN"/>
    <property type="match status" value="1"/>
</dbReference>
<dbReference type="InterPro" id="IPR039418">
    <property type="entry name" value="LexA-like"/>
</dbReference>
<protein>
    <submittedName>
        <fullName evidence="5">LexA family transcriptional regulator</fullName>
    </submittedName>
</protein>
<evidence type="ECO:0000256" key="1">
    <source>
        <dbReference type="ARBA" id="ARBA00023015"/>
    </source>
</evidence>
<dbReference type="InterPro" id="IPR036286">
    <property type="entry name" value="LexA/Signal_pep-like_sf"/>
</dbReference>
<keyword evidence="3" id="KW-0804">Transcription</keyword>
<dbReference type="SUPFAM" id="SSF47413">
    <property type="entry name" value="lambda repressor-like DNA-binding domains"/>
    <property type="match status" value="1"/>
</dbReference>
<reference evidence="5" key="1">
    <citation type="submission" date="2020-06" db="EMBL/GenBank/DDBJ databases">
        <authorList>
            <person name="Dong N."/>
        </authorList>
    </citation>
    <scope>NUCLEOTIDE SEQUENCE</scope>
    <source>
        <strain evidence="5">210</strain>
    </source>
</reference>
<dbReference type="InterPro" id="IPR015927">
    <property type="entry name" value="Peptidase_S24_S26A/B/C"/>
</dbReference>
<gene>
    <name evidence="5" type="ORF">HX095_05290</name>
</gene>
<dbReference type="Pfam" id="PF01381">
    <property type="entry name" value="HTH_3"/>
    <property type="match status" value="1"/>
</dbReference>
<dbReference type="EMBL" id="JACALR010000002">
    <property type="protein sequence ID" value="MDM1550623.1"/>
    <property type="molecule type" value="Genomic_DNA"/>
</dbReference>
<accession>A0AAW7DG20</accession>
<dbReference type="CDD" id="cd00093">
    <property type="entry name" value="HTH_XRE"/>
    <property type="match status" value="1"/>
</dbReference>
<evidence type="ECO:0000256" key="2">
    <source>
        <dbReference type="ARBA" id="ARBA00023125"/>
    </source>
</evidence>
<dbReference type="GO" id="GO:0003677">
    <property type="term" value="F:DNA binding"/>
    <property type="evidence" value="ECO:0007669"/>
    <property type="project" value="UniProtKB-KW"/>
</dbReference>
<keyword evidence="2" id="KW-0238">DNA-binding</keyword>
<evidence type="ECO:0000313" key="5">
    <source>
        <dbReference type="EMBL" id="MDM1550623.1"/>
    </source>
</evidence>
<dbReference type="Gene3D" id="1.10.260.40">
    <property type="entry name" value="lambda repressor-like DNA-binding domains"/>
    <property type="match status" value="1"/>
</dbReference>
<dbReference type="SUPFAM" id="SSF51306">
    <property type="entry name" value="LexA/Signal peptidase"/>
    <property type="match status" value="1"/>
</dbReference>
<keyword evidence="1" id="KW-0805">Transcription regulation</keyword>
<dbReference type="PANTHER" id="PTHR40661">
    <property type="match status" value="1"/>
</dbReference>
<evidence type="ECO:0000313" key="6">
    <source>
        <dbReference type="Proteomes" id="UP001173578"/>
    </source>
</evidence>
<comment type="caution">
    <text evidence="5">The sequence shown here is derived from an EMBL/GenBank/DDBJ whole genome shotgun (WGS) entry which is preliminary data.</text>
</comment>
<sequence length="229" mass="25980">MLKIKEIREKKNITQDEIVNNTGIPKRSYVDYENQKQDIPLERLRKIASALNVTVGYLIGEENNKLNNTQLVAEPIKSYRKTKDKIHEIQRIPVFNLEATMGLVPLVDDNGLDEEKIVDYISVPSMAICDGAIYASGDSMYPLLKAGDIVAYKKIEINPDTIFFGEIYILALFIDETTTMKTIKFVQKSEKGDDWIKLVSQNSHHADKDIKLNQIAAMGLVRASIRLHN</sequence>
<dbReference type="Proteomes" id="UP001173578">
    <property type="component" value="Unassembled WGS sequence"/>
</dbReference>
<name>A0AAW7DG20_9FLAO</name>
<dbReference type="AlphaFoldDB" id="A0AAW7DG20"/>
<dbReference type="InterPro" id="IPR010982">
    <property type="entry name" value="Lambda_DNA-bd_dom_sf"/>
</dbReference>
<dbReference type="Gene3D" id="2.10.109.10">
    <property type="entry name" value="Umud Fragment, subunit A"/>
    <property type="match status" value="1"/>
</dbReference>
<dbReference type="RefSeq" id="WP_286485309.1">
    <property type="nucleotide sequence ID" value="NZ_JACALR010000002.1"/>
</dbReference>
<evidence type="ECO:0000256" key="3">
    <source>
        <dbReference type="ARBA" id="ARBA00023163"/>
    </source>
</evidence>
<dbReference type="SMART" id="SM00530">
    <property type="entry name" value="HTH_XRE"/>
    <property type="match status" value="1"/>
</dbReference>
<dbReference type="PROSITE" id="PS50943">
    <property type="entry name" value="HTH_CROC1"/>
    <property type="match status" value="1"/>
</dbReference>
<dbReference type="InterPro" id="IPR001387">
    <property type="entry name" value="Cro/C1-type_HTH"/>
</dbReference>
<evidence type="ECO:0000259" key="4">
    <source>
        <dbReference type="PROSITE" id="PS50943"/>
    </source>
</evidence>
<dbReference type="CDD" id="cd06529">
    <property type="entry name" value="S24_LexA-like"/>
    <property type="match status" value="1"/>
</dbReference>
<reference evidence="5" key="2">
    <citation type="journal article" date="2022" name="Sci. Total Environ.">
        <title>Prevalence, transmission, and molecular epidemiology of tet(X)-positive bacteria among humans, animals, and environmental niches in China: An epidemiological, and genomic-based study.</title>
        <authorList>
            <person name="Dong N."/>
            <person name="Zeng Y."/>
            <person name="Cai C."/>
            <person name="Sun C."/>
            <person name="Lu J."/>
            <person name="Liu C."/>
            <person name="Zhou H."/>
            <person name="Sun Q."/>
            <person name="Shu L."/>
            <person name="Wang H."/>
            <person name="Wang Y."/>
            <person name="Wang S."/>
            <person name="Wu C."/>
            <person name="Chan E.W."/>
            <person name="Chen G."/>
            <person name="Shen Z."/>
            <person name="Chen S."/>
            <person name="Zhang R."/>
        </authorList>
    </citation>
    <scope>NUCLEOTIDE SEQUENCE</scope>
    <source>
        <strain evidence="5">210</strain>
    </source>
</reference>
<dbReference type="Pfam" id="PF00717">
    <property type="entry name" value="Peptidase_S24"/>
    <property type="match status" value="1"/>
</dbReference>
<organism evidence="5 6">
    <name type="scientific">Empedobacter falsenii</name>
    <dbReference type="NCBI Taxonomy" id="343874"/>
    <lineage>
        <taxon>Bacteria</taxon>
        <taxon>Pseudomonadati</taxon>
        <taxon>Bacteroidota</taxon>
        <taxon>Flavobacteriia</taxon>
        <taxon>Flavobacteriales</taxon>
        <taxon>Weeksellaceae</taxon>
        <taxon>Empedobacter</taxon>
    </lineage>
</organism>
<feature type="domain" description="HTH cro/C1-type" evidence="4">
    <location>
        <begin position="4"/>
        <end position="58"/>
    </location>
</feature>
<proteinExistence type="predicted"/>